<dbReference type="KEGG" id="amuc:Pan181_08680"/>
<accession>A0A518AIX0</accession>
<dbReference type="InterPro" id="IPR003526">
    <property type="entry name" value="MECDP_synthase"/>
</dbReference>
<feature type="binding site" evidence="7">
    <location>
        <position position="143"/>
    </location>
    <ligand>
        <name>4-CDP-2-C-methyl-D-erythritol 2-phosphate</name>
        <dbReference type="ChEBI" id="CHEBI:57919"/>
    </ligand>
</feature>
<feature type="binding site" evidence="7">
    <location>
        <position position="43"/>
    </location>
    <ligand>
        <name>a divalent metal cation</name>
        <dbReference type="ChEBI" id="CHEBI:60240"/>
    </ligand>
</feature>
<comment type="caution">
    <text evidence="7">Lacks conserved residue(s) required for the propagation of feature annotation.</text>
</comment>
<dbReference type="CDD" id="cd00554">
    <property type="entry name" value="MECDP_synthase"/>
    <property type="match status" value="1"/>
</dbReference>
<dbReference type="PROSITE" id="PS01350">
    <property type="entry name" value="ISPF"/>
    <property type="match status" value="1"/>
</dbReference>
<keyword evidence="6 7" id="KW-0456">Lyase</keyword>
<name>A0A518AIX0_9BACT</name>
<dbReference type="SUPFAM" id="SSF69765">
    <property type="entry name" value="IpsF-like"/>
    <property type="match status" value="1"/>
</dbReference>
<protein>
    <recommendedName>
        <fullName evidence="3 7">2-C-methyl-D-erythritol 2,4-cyclodiphosphate synthase</fullName>
        <shortName evidence="7">MECDP-synthase</shortName>
        <shortName evidence="7">MECPP-synthase</shortName>
        <shortName evidence="7">MECPS</shortName>
        <ecNumber evidence="3 7">4.6.1.12</ecNumber>
    </recommendedName>
</protein>
<dbReference type="HAMAP" id="MF_00107">
    <property type="entry name" value="IspF"/>
    <property type="match status" value="1"/>
</dbReference>
<evidence type="ECO:0000256" key="6">
    <source>
        <dbReference type="ARBA" id="ARBA00023239"/>
    </source>
</evidence>
<keyword evidence="11" id="KW-1185">Reference proteome</keyword>
<dbReference type="GO" id="GO:0008685">
    <property type="term" value="F:2-C-methyl-D-erythritol 2,4-cyclodiphosphate synthase activity"/>
    <property type="evidence" value="ECO:0007669"/>
    <property type="project" value="UniProtKB-UniRule"/>
</dbReference>
<dbReference type="Pfam" id="PF02542">
    <property type="entry name" value="YgbB"/>
    <property type="match status" value="1"/>
</dbReference>
<reference evidence="10 11" key="1">
    <citation type="submission" date="2019-02" db="EMBL/GenBank/DDBJ databases">
        <title>Deep-cultivation of Planctomycetes and their phenomic and genomic characterization uncovers novel biology.</title>
        <authorList>
            <person name="Wiegand S."/>
            <person name="Jogler M."/>
            <person name="Boedeker C."/>
            <person name="Pinto D."/>
            <person name="Vollmers J."/>
            <person name="Rivas-Marin E."/>
            <person name="Kohn T."/>
            <person name="Peeters S.H."/>
            <person name="Heuer A."/>
            <person name="Rast P."/>
            <person name="Oberbeckmann S."/>
            <person name="Bunk B."/>
            <person name="Jeske O."/>
            <person name="Meyerdierks A."/>
            <person name="Storesund J.E."/>
            <person name="Kallscheuer N."/>
            <person name="Luecker S."/>
            <person name="Lage O.M."/>
            <person name="Pohl T."/>
            <person name="Merkel B.J."/>
            <person name="Hornburger P."/>
            <person name="Mueller R.-W."/>
            <person name="Bruemmer F."/>
            <person name="Labrenz M."/>
            <person name="Spormann A.M."/>
            <person name="Op den Camp H."/>
            <person name="Overmann J."/>
            <person name="Amann R."/>
            <person name="Jetten M.S.M."/>
            <person name="Mascher T."/>
            <person name="Medema M.H."/>
            <person name="Devos D.P."/>
            <person name="Kaster A.-K."/>
            <person name="Ovreas L."/>
            <person name="Rohde M."/>
            <person name="Galperin M.Y."/>
            <person name="Jogler C."/>
        </authorList>
    </citation>
    <scope>NUCLEOTIDE SEQUENCE [LARGE SCALE GENOMIC DNA]</scope>
    <source>
        <strain evidence="10 11">Pan181</strain>
    </source>
</reference>
<feature type="binding site" evidence="7">
    <location>
        <begin position="35"/>
        <end position="36"/>
    </location>
    <ligand>
        <name>4-CDP-2-C-methyl-D-erythritol 2-phosphate</name>
        <dbReference type="ChEBI" id="CHEBI:57919"/>
    </ligand>
</feature>
<dbReference type="OrthoDB" id="9804336at2"/>
<feature type="domain" description="2-C-methyl-D-erythritol 2,4-cyclodiphosphate synthase" evidence="9">
    <location>
        <begin position="3"/>
        <end position="155"/>
    </location>
</feature>
<dbReference type="InterPro" id="IPR020555">
    <property type="entry name" value="MECDP_synthase_CS"/>
</dbReference>
<organism evidence="10 11">
    <name type="scientific">Aeoliella mucimassa</name>
    <dbReference type="NCBI Taxonomy" id="2527972"/>
    <lineage>
        <taxon>Bacteria</taxon>
        <taxon>Pseudomonadati</taxon>
        <taxon>Planctomycetota</taxon>
        <taxon>Planctomycetia</taxon>
        <taxon>Pirellulales</taxon>
        <taxon>Lacipirellulaceae</taxon>
        <taxon>Aeoliella</taxon>
    </lineage>
</organism>
<proteinExistence type="inferred from homology"/>
<evidence type="ECO:0000256" key="8">
    <source>
        <dbReference type="RuleBase" id="RU004395"/>
    </source>
</evidence>
<comment type="similarity">
    <text evidence="7 8">Belongs to the IspF family.</text>
</comment>
<feature type="site" description="Transition state stabilizer" evidence="7">
    <location>
        <position position="134"/>
    </location>
</feature>
<evidence type="ECO:0000256" key="4">
    <source>
        <dbReference type="ARBA" id="ARBA00022723"/>
    </source>
</evidence>
<dbReference type="GO" id="GO:0016114">
    <property type="term" value="P:terpenoid biosynthetic process"/>
    <property type="evidence" value="ECO:0007669"/>
    <property type="project" value="InterPro"/>
</dbReference>
<dbReference type="UniPathway" id="UPA00056">
    <property type="reaction ID" value="UER00095"/>
</dbReference>
<comment type="subunit">
    <text evidence="7">Homotrimer.</text>
</comment>
<feature type="site" description="Transition state stabilizer" evidence="7">
    <location>
        <position position="35"/>
    </location>
</feature>
<dbReference type="Gene3D" id="3.30.1330.50">
    <property type="entry name" value="2-C-methyl-D-erythritol 2,4-cyclodiphosphate synthase"/>
    <property type="match status" value="1"/>
</dbReference>
<evidence type="ECO:0000259" key="9">
    <source>
        <dbReference type="Pfam" id="PF02542"/>
    </source>
</evidence>
<comment type="pathway">
    <text evidence="2 7">Isoprenoid biosynthesis; isopentenyl diphosphate biosynthesis via DXP pathway; isopentenyl diphosphate from 1-deoxy-D-xylulose 5-phosphate: step 4/6.</text>
</comment>
<dbReference type="Proteomes" id="UP000315750">
    <property type="component" value="Chromosome"/>
</dbReference>
<comment type="catalytic activity">
    <reaction evidence="1 7 8">
        <text>4-CDP-2-C-methyl-D-erythritol 2-phosphate = 2-C-methyl-D-erythritol 2,4-cyclic diphosphate + CMP</text>
        <dbReference type="Rhea" id="RHEA:23864"/>
        <dbReference type="ChEBI" id="CHEBI:57919"/>
        <dbReference type="ChEBI" id="CHEBI:58483"/>
        <dbReference type="ChEBI" id="CHEBI:60377"/>
        <dbReference type="EC" id="4.6.1.12"/>
    </reaction>
</comment>
<dbReference type="PANTHER" id="PTHR43181">
    <property type="entry name" value="2-C-METHYL-D-ERYTHRITOL 2,4-CYCLODIPHOSPHATE SYNTHASE, CHLOROPLASTIC"/>
    <property type="match status" value="1"/>
</dbReference>
<dbReference type="PANTHER" id="PTHR43181:SF1">
    <property type="entry name" value="2-C-METHYL-D-ERYTHRITOL 2,4-CYCLODIPHOSPHATE SYNTHASE, CHLOROPLASTIC"/>
    <property type="match status" value="1"/>
</dbReference>
<evidence type="ECO:0000256" key="2">
    <source>
        <dbReference type="ARBA" id="ARBA00004709"/>
    </source>
</evidence>
<feature type="binding site" evidence="7">
    <location>
        <position position="11"/>
    </location>
    <ligand>
        <name>a divalent metal cation</name>
        <dbReference type="ChEBI" id="CHEBI:60240"/>
    </ligand>
</feature>
<sequence length="163" mass="17248">MYRIGLGDDTHRTAPGGPLVLGGIEVPHDQHLVGHSDADVLLHALTDALLGAAGLPDIGQLFPNTADENRGRDSAEFLTAAYAKVTEAGYQLVNADCVIAAQRPKISPFKDAMRHRIAGLLRVNPLDIGIKAKTGEEVGPVGRCESIEARAVVLLEKIPKATS</sequence>
<dbReference type="GO" id="GO:0046872">
    <property type="term" value="F:metal ion binding"/>
    <property type="evidence" value="ECO:0007669"/>
    <property type="project" value="UniProtKB-KW"/>
</dbReference>
<dbReference type="GO" id="GO:0019288">
    <property type="term" value="P:isopentenyl diphosphate biosynthetic process, methylerythritol 4-phosphate pathway"/>
    <property type="evidence" value="ECO:0007669"/>
    <property type="project" value="UniProtKB-UniRule"/>
</dbReference>
<gene>
    <name evidence="7 10" type="primary">ispF</name>
    <name evidence="10" type="ORF">Pan181_08680</name>
</gene>
<evidence type="ECO:0000256" key="3">
    <source>
        <dbReference type="ARBA" id="ARBA00012579"/>
    </source>
</evidence>
<evidence type="ECO:0000313" key="11">
    <source>
        <dbReference type="Proteomes" id="UP000315750"/>
    </source>
</evidence>
<evidence type="ECO:0000256" key="5">
    <source>
        <dbReference type="ARBA" id="ARBA00023229"/>
    </source>
</evidence>
<feature type="binding site" evidence="7">
    <location>
        <begin position="9"/>
        <end position="11"/>
    </location>
    <ligand>
        <name>4-CDP-2-C-methyl-D-erythritol 2-phosphate</name>
        <dbReference type="ChEBI" id="CHEBI:57919"/>
    </ligand>
</feature>
<feature type="binding site" evidence="7">
    <location>
        <begin position="57"/>
        <end position="59"/>
    </location>
    <ligand>
        <name>4-CDP-2-C-methyl-D-erythritol 2-phosphate</name>
        <dbReference type="ChEBI" id="CHEBI:57919"/>
    </ligand>
</feature>
<dbReference type="NCBIfam" id="TIGR00151">
    <property type="entry name" value="ispF"/>
    <property type="match status" value="1"/>
</dbReference>
<dbReference type="AlphaFoldDB" id="A0A518AIX0"/>
<dbReference type="RefSeq" id="WP_145245627.1">
    <property type="nucleotide sequence ID" value="NZ_CP036278.1"/>
</dbReference>
<dbReference type="InterPro" id="IPR036571">
    <property type="entry name" value="MECDP_synthase_sf"/>
</dbReference>
<keyword evidence="5 7" id="KW-0414">Isoprene biosynthesis</keyword>
<evidence type="ECO:0000256" key="7">
    <source>
        <dbReference type="HAMAP-Rule" id="MF_00107"/>
    </source>
</evidence>
<dbReference type="EMBL" id="CP036278">
    <property type="protein sequence ID" value="QDU54685.1"/>
    <property type="molecule type" value="Genomic_DNA"/>
</dbReference>
<feature type="binding site" evidence="7">
    <location>
        <position position="9"/>
    </location>
    <ligand>
        <name>a divalent metal cation</name>
        <dbReference type="ChEBI" id="CHEBI:60240"/>
    </ligand>
</feature>
<comment type="function">
    <text evidence="7">Involved in the biosynthesis of isopentenyl diphosphate (IPP) and dimethylallyl diphosphate (DMAPP), two major building blocks of isoprenoid compounds. Catalyzes the conversion of 4-diphosphocytidyl-2-C-methyl-D-erythritol 2-phosphate (CDP-ME2P) to 2-C-methyl-D-erythritol 2,4-cyclodiphosphate (ME-CPP) with a corresponding release of cytidine 5-monophosphate (CMP).</text>
</comment>
<keyword evidence="4 7" id="KW-0479">Metal-binding</keyword>
<dbReference type="EC" id="4.6.1.12" evidence="3 7"/>
<evidence type="ECO:0000256" key="1">
    <source>
        <dbReference type="ARBA" id="ARBA00000200"/>
    </source>
</evidence>
<comment type="cofactor">
    <cofactor evidence="7">
        <name>a divalent metal cation</name>
        <dbReference type="ChEBI" id="CHEBI:60240"/>
    </cofactor>
    <text evidence="7">Binds 1 divalent metal cation per subunit.</text>
</comment>
<evidence type="ECO:0000313" key="10">
    <source>
        <dbReference type="EMBL" id="QDU54685.1"/>
    </source>
</evidence>